<evidence type="ECO:0000313" key="2">
    <source>
        <dbReference type="Proteomes" id="UP001156484"/>
    </source>
</evidence>
<proteinExistence type="predicted"/>
<accession>A0ACD4DJE4</accession>
<dbReference type="EMBL" id="CP107551">
    <property type="protein sequence ID" value="UYP20184.1"/>
    <property type="molecule type" value="Genomic_DNA"/>
</dbReference>
<name>A0ACD4DJE4_9NOCA</name>
<reference evidence="1" key="1">
    <citation type="submission" date="2022-10" db="EMBL/GenBank/DDBJ databases">
        <title>Rhodococcus ferula Z13 complete genome.</title>
        <authorList>
            <person name="Long X."/>
            <person name="Zang M."/>
        </authorList>
    </citation>
    <scope>NUCLEOTIDE SEQUENCE</scope>
    <source>
        <strain evidence="1">Z13</strain>
    </source>
</reference>
<dbReference type="Proteomes" id="UP001156484">
    <property type="component" value="Chromosome"/>
</dbReference>
<protein>
    <submittedName>
        <fullName evidence="1">Alpha/beta hydrolase</fullName>
    </submittedName>
</protein>
<gene>
    <name evidence="1" type="ORF">OED52_06475</name>
</gene>
<keyword evidence="2" id="KW-1185">Reference proteome</keyword>
<evidence type="ECO:0000313" key="1">
    <source>
        <dbReference type="EMBL" id="UYP20184.1"/>
    </source>
</evidence>
<sequence length="579" mass="63147">MTSTLGTPPAPPEPAPSFAARFRAGLLRRLARFHPVGLAVALLFYCWSLSPSLLPRAWYLQGVATGISVVTGYGLGVLVAWVGRKCGFVTDWSPTLKRIGWYLLAAVAVVVVPTFLVLGSWWQDISRELVGLEPGSGWDYLGVLAVTLVVALLLLVIGRGLRRLAQALTRLVTRVLPTPVARVVSVVVVGLVVALAVDGILTVEIARIANGSARAVDEGTADGVEQPQAPERSGSPASNESWDSLGREGRTFVAGGPTPEEITAATGRPAMMPIRVYAGYRALDDAGDLSETGEMDFLASRVVAELERTDAFDRDYLAVVTTTGRGWVNQNVAAGLEFLADGNSAIAAMQYSFLASPLAFLADRVSPRNAGRALFEAVYAKWSTLDPESRPKLLLFGESLGSYGGQSAFSGAQDMITRSDGALWMGTPNFTEQWRRITDSRDPGSREILPVVYGGQNVRFAATPADLTDVDGLRDWEFPRIVYWQHPSDPIVWWSTRLIRHRPDWLKEERGTDIDKGMTWIPFVTFWQVTLDMVFAAEVPGGHGHAYTDEAVYFWADILGVEDDERVERIHEALVSGSW</sequence>
<keyword evidence="1" id="KW-0378">Hydrolase</keyword>
<organism evidence="1 2">
    <name type="scientific">Rhodococcus sacchari</name>
    <dbReference type="NCBI Taxonomy" id="2962047"/>
    <lineage>
        <taxon>Bacteria</taxon>
        <taxon>Bacillati</taxon>
        <taxon>Actinomycetota</taxon>
        <taxon>Actinomycetes</taxon>
        <taxon>Mycobacteriales</taxon>
        <taxon>Nocardiaceae</taxon>
        <taxon>Rhodococcus</taxon>
    </lineage>
</organism>